<feature type="domain" description="ORC1/DEAH AAA+ ATPase" evidence="2">
    <location>
        <begin position="24"/>
        <end position="170"/>
    </location>
</feature>
<protein>
    <recommendedName>
        <fullName evidence="2">ORC1/DEAH AAA+ ATPase domain-containing protein</fullName>
    </recommendedName>
</protein>
<dbReference type="EMBL" id="LT985188">
    <property type="protein sequence ID" value="SPD85963.1"/>
    <property type="molecule type" value="Genomic_DNA"/>
</dbReference>
<dbReference type="RefSeq" id="WP_231935796.1">
    <property type="nucleotide sequence ID" value="NZ_BAAAGO010000065.1"/>
</dbReference>
<dbReference type="GO" id="GO:0016887">
    <property type="term" value="F:ATP hydrolysis activity"/>
    <property type="evidence" value="ECO:0007669"/>
    <property type="project" value="InterPro"/>
</dbReference>
<sequence>MTQAFIITKEHRRFTEFANAVRAEQTIGICHGDAGVGKTNSARRYANWDALEPYLDTWGPRSDDDAKHYALANRARTVFYTPEVLPRHRELVRDIDHWVSRLGVCIEEHQRAIGKVTGTHVGDATRWVELLIVDEAERLTPTALEMLRDRYDRTQLAIILIGMPGIDQRFRHYPQLYSRLGFSHRYRALGRDELLFVLDRHWKHLGRTLNPDDFTDAQAVAAIERITRGNFRLLERLFPQINRVLNWRPSPTTSSKQPPARSSSAPKPAIEGSQYAATDR</sequence>
<dbReference type="KEGG" id="mgg:MPLG2_0927"/>
<dbReference type="PANTHER" id="PTHR35894">
    <property type="entry name" value="GENERAL SECRETION PATHWAY PROTEIN A-RELATED"/>
    <property type="match status" value="1"/>
</dbReference>
<keyword evidence="4" id="KW-1185">Reference proteome</keyword>
<proteinExistence type="predicted"/>
<gene>
    <name evidence="3" type="ORF">MPLG2_0927</name>
</gene>
<evidence type="ECO:0000256" key="1">
    <source>
        <dbReference type="SAM" id="MobiDB-lite"/>
    </source>
</evidence>
<dbReference type="InterPro" id="IPR052026">
    <property type="entry name" value="ExeA_AAA_ATPase_DNA-bind"/>
</dbReference>
<evidence type="ECO:0000259" key="2">
    <source>
        <dbReference type="Pfam" id="PF13401"/>
    </source>
</evidence>
<dbReference type="SUPFAM" id="SSF52540">
    <property type="entry name" value="P-loop containing nucleoside triphosphate hydrolases"/>
    <property type="match status" value="1"/>
</dbReference>
<name>A0A2N9JDX8_9ACTN</name>
<feature type="compositionally biased region" description="Low complexity" evidence="1">
    <location>
        <begin position="254"/>
        <end position="269"/>
    </location>
</feature>
<dbReference type="PANTHER" id="PTHR35894:SF1">
    <property type="entry name" value="PHOSPHORIBULOKINASE _ URIDINE KINASE FAMILY"/>
    <property type="match status" value="1"/>
</dbReference>
<dbReference type="Proteomes" id="UP000238164">
    <property type="component" value="Chromosome 1"/>
</dbReference>
<dbReference type="AlphaFoldDB" id="A0A2N9JDX8"/>
<evidence type="ECO:0000313" key="4">
    <source>
        <dbReference type="Proteomes" id="UP000238164"/>
    </source>
</evidence>
<evidence type="ECO:0000313" key="3">
    <source>
        <dbReference type="EMBL" id="SPD85963.1"/>
    </source>
</evidence>
<dbReference type="InterPro" id="IPR049945">
    <property type="entry name" value="AAA_22"/>
</dbReference>
<feature type="region of interest" description="Disordered" evidence="1">
    <location>
        <begin position="248"/>
        <end position="280"/>
    </location>
</feature>
<dbReference type="InterPro" id="IPR027417">
    <property type="entry name" value="P-loop_NTPase"/>
</dbReference>
<dbReference type="Pfam" id="PF13401">
    <property type="entry name" value="AAA_22"/>
    <property type="match status" value="1"/>
</dbReference>
<reference evidence="3 4" key="1">
    <citation type="submission" date="2018-02" db="EMBL/GenBank/DDBJ databases">
        <authorList>
            <person name="Cohen D.B."/>
            <person name="Kent A.D."/>
        </authorList>
    </citation>
    <scope>NUCLEOTIDE SEQUENCE [LARGE SCALE GENOMIC DNA]</scope>
    <source>
        <strain evidence="3">1</strain>
    </source>
</reference>
<organism evidence="3 4">
    <name type="scientific">Micropruina glycogenica</name>
    <dbReference type="NCBI Taxonomy" id="75385"/>
    <lineage>
        <taxon>Bacteria</taxon>
        <taxon>Bacillati</taxon>
        <taxon>Actinomycetota</taxon>
        <taxon>Actinomycetes</taxon>
        <taxon>Propionibacteriales</taxon>
        <taxon>Nocardioidaceae</taxon>
        <taxon>Micropruina</taxon>
    </lineage>
</organism>
<accession>A0A2N9JDX8</accession>